<dbReference type="PANTHER" id="PTHR22642">
    <property type="entry name" value="IMIDAZOLONEPROPIONASE"/>
    <property type="match status" value="1"/>
</dbReference>
<dbReference type="GO" id="GO:0016787">
    <property type="term" value="F:hydrolase activity"/>
    <property type="evidence" value="ECO:0007669"/>
    <property type="project" value="UniProtKB-KW"/>
</dbReference>
<dbReference type="InterPro" id="IPR011059">
    <property type="entry name" value="Metal-dep_hydrolase_composite"/>
</dbReference>
<dbReference type="Proteomes" id="UP001227126">
    <property type="component" value="Unassembled WGS sequence"/>
</dbReference>
<gene>
    <name evidence="3" type="ORF">QO034_21980</name>
</gene>
<dbReference type="Gene3D" id="2.30.40.10">
    <property type="entry name" value="Urease, subunit C, domain 1"/>
    <property type="match status" value="1"/>
</dbReference>
<comment type="caution">
    <text evidence="3">The sequence shown here is derived from an EMBL/GenBank/DDBJ whole genome shotgun (WGS) entry which is preliminary data.</text>
</comment>
<dbReference type="PANTHER" id="PTHR22642:SF2">
    <property type="entry name" value="PROTEIN LONG AFTER FAR-RED 3"/>
    <property type="match status" value="1"/>
</dbReference>
<reference evidence="3 4" key="1">
    <citation type="submission" date="2023-05" db="EMBL/GenBank/DDBJ databases">
        <title>Sedimentitalea sp. nov. JM2-8.</title>
        <authorList>
            <person name="Huang J."/>
        </authorList>
    </citation>
    <scope>NUCLEOTIDE SEQUENCE [LARGE SCALE GENOMIC DNA]</scope>
    <source>
        <strain evidence="3 4">JM2-8</strain>
    </source>
</reference>
<organism evidence="3 4">
    <name type="scientific">Sedimentitalea xiamensis</name>
    <dbReference type="NCBI Taxonomy" id="3050037"/>
    <lineage>
        <taxon>Bacteria</taxon>
        <taxon>Pseudomonadati</taxon>
        <taxon>Pseudomonadota</taxon>
        <taxon>Alphaproteobacteria</taxon>
        <taxon>Rhodobacterales</taxon>
        <taxon>Paracoccaceae</taxon>
        <taxon>Sedimentitalea</taxon>
    </lineage>
</organism>
<dbReference type="SUPFAM" id="SSF51338">
    <property type="entry name" value="Composite domain of metallo-dependent hydrolases"/>
    <property type="match status" value="1"/>
</dbReference>
<keyword evidence="1" id="KW-0732">Signal</keyword>
<dbReference type="Gene3D" id="3.10.310.70">
    <property type="match status" value="1"/>
</dbReference>
<dbReference type="Gene3D" id="3.20.20.140">
    <property type="entry name" value="Metal-dependent hydrolases"/>
    <property type="match status" value="1"/>
</dbReference>
<dbReference type="EMBL" id="JASNJE010000049">
    <property type="protein sequence ID" value="MDK3075737.1"/>
    <property type="molecule type" value="Genomic_DNA"/>
</dbReference>
<feature type="chain" id="PRO_5047060924" evidence="1">
    <location>
        <begin position="26"/>
        <end position="593"/>
    </location>
</feature>
<evidence type="ECO:0000256" key="1">
    <source>
        <dbReference type="SAM" id="SignalP"/>
    </source>
</evidence>
<feature type="signal peptide" evidence="1">
    <location>
        <begin position="1"/>
        <end position="25"/>
    </location>
</feature>
<dbReference type="Pfam" id="PF07969">
    <property type="entry name" value="Amidohydro_3"/>
    <property type="match status" value="1"/>
</dbReference>
<evidence type="ECO:0000313" key="3">
    <source>
        <dbReference type="EMBL" id="MDK3075737.1"/>
    </source>
</evidence>
<dbReference type="InterPro" id="IPR033932">
    <property type="entry name" value="YtcJ-like"/>
</dbReference>
<proteinExistence type="predicted"/>
<keyword evidence="3" id="KW-0378">Hydrolase</keyword>
<feature type="domain" description="Amidohydrolase 3" evidence="2">
    <location>
        <begin position="76"/>
        <end position="572"/>
    </location>
</feature>
<dbReference type="CDD" id="cd01300">
    <property type="entry name" value="YtcJ_like"/>
    <property type="match status" value="1"/>
</dbReference>
<protein>
    <submittedName>
        <fullName evidence="3">Amidohydrolase</fullName>
        <ecNumber evidence="3">3.5.-.-</ecNumber>
    </submittedName>
</protein>
<dbReference type="EC" id="3.5.-.-" evidence="3"/>
<keyword evidence="4" id="KW-1185">Reference proteome</keyword>
<sequence length="593" mass="63923">MKFTHSSKLLAASMLLAGATSAPLAQEAADIVFTNANIHTMDEDNPTAQAVAISGNTISYVGDDAGIQSLIGDDTRVIDAQGHLMVPGFIESHSHLLVAAAAISGVIGDQRDDADNIARKVVDYATENPGDWTIFGTGLAATLLQSDSANREILDEVLPDRGIVLLDETNHNAWVNSKALELAGVTKDTPDPAGGTYVKDENGELTGIIQGSPAHIPVINASKAVTPEGLAASLPNMLEIMTSFGFTGALDMGFPLGTEAGYQALVDLDNEGKLPIRVSLAYMFNTVDLGKKVLATIEEFSQRFSSEHVWLDTLKIVGDGVTENFKAYFFEPYLDHDGSGAMNSGDEFTREAAIQAADMGFNVTTHCVGDRCNALMLDIYEEIRAAGNEDAILSTTHSWWVRREDRPRWAEANVITQTAGIWLFYRPQYATSLGQERNDTEQFPMRDWADSGAVIALGSDYPATDGGLMGLNPFNNIYSLLTRQLAPPLVGSVGEKHDPLGPADQVLTIDEAVRAYSEGSAKMMGRFDEFGSITEGKKADLIVLSQNLYEIDVEDISNTDVLLTMMDGNITYAEPGIVAGILADLDIFPIWTE</sequence>
<accession>A0ABT7FKQ3</accession>
<evidence type="ECO:0000259" key="2">
    <source>
        <dbReference type="Pfam" id="PF07969"/>
    </source>
</evidence>
<dbReference type="InterPro" id="IPR032466">
    <property type="entry name" value="Metal_Hydrolase"/>
</dbReference>
<dbReference type="SUPFAM" id="SSF51556">
    <property type="entry name" value="Metallo-dependent hydrolases"/>
    <property type="match status" value="1"/>
</dbReference>
<evidence type="ECO:0000313" key="4">
    <source>
        <dbReference type="Proteomes" id="UP001227126"/>
    </source>
</evidence>
<dbReference type="RefSeq" id="WP_284487657.1">
    <property type="nucleotide sequence ID" value="NZ_JASNJE010000049.1"/>
</dbReference>
<dbReference type="InterPro" id="IPR013108">
    <property type="entry name" value="Amidohydro_3"/>
</dbReference>
<name>A0ABT7FKQ3_9RHOB</name>